<keyword evidence="2" id="KW-1185">Reference proteome</keyword>
<sequence>MLAKGAIESAFTGGGGFRIAPSISLKIGAIAHILHQEKLIEFSHSPALPQALILTKKTRKTVSLSCTAFN</sequence>
<organism evidence="1 2">
    <name type="scientific">Brasilonema sennae CENA114</name>
    <dbReference type="NCBI Taxonomy" id="415709"/>
    <lineage>
        <taxon>Bacteria</taxon>
        <taxon>Bacillati</taxon>
        <taxon>Cyanobacteriota</taxon>
        <taxon>Cyanophyceae</taxon>
        <taxon>Nostocales</taxon>
        <taxon>Scytonemataceae</taxon>
        <taxon>Brasilonema</taxon>
        <taxon>Bromeliae group (in: Brasilonema)</taxon>
    </lineage>
</organism>
<gene>
    <name evidence="1" type="ORF">DP114_31990</name>
</gene>
<name>A0A856MNC0_9CYAN</name>
<dbReference type="RefSeq" id="WP_169266412.1">
    <property type="nucleotide sequence ID" value="NZ_CAWOXK010000001.1"/>
</dbReference>
<evidence type="ECO:0000313" key="2">
    <source>
        <dbReference type="Proteomes" id="UP000503129"/>
    </source>
</evidence>
<proteinExistence type="predicted"/>
<dbReference type="Proteomes" id="UP000503129">
    <property type="component" value="Chromosome"/>
</dbReference>
<dbReference type="AlphaFoldDB" id="A0A856MNC0"/>
<protein>
    <submittedName>
        <fullName evidence="1">Uncharacterized protein</fullName>
    </submittedName>
</protein>
<reference evidence="1 2" key="1">
    <citation type="submission" date="2018-06" db="EMBL/GenBank/DDBJ databases">
        <title>Comparative genomics of Brasilonema spp. strains.</title>
        <authorList>
            <person name="Alvarenga D.O."/>
            <person name="Fiore M.F."/>
            <person name="Varani A.M."/>
        </authorList>
    </citation>
    <scope>NUCLEOTIDE SEQUENCE [LARGE SCALE GENOMIC DNA]</scope>
    <source>
        <strain evidence="1 2">CENA114</strain>
    </source>
</reference>
<evidence type="ECO:0000313" key="1">
    <source>
        <dbReference type="EMBL" id="QDL11909.1"/>
    </source>
</evidence>
<accession>A0A856MNC0</accession>
<dbReference type="EMBL" id="CP030118">
    <property type="protein sequence ID" value="QDL11909.1"/>
    <property type="molecule type" value="Genomic_DNA"/>
</dbReference>
<dbReference type="KEGG" id="bsen:DP114_31990"/>